<proteinExistence type="predicted"/>
<dbReference type="AlphaFoldDB" id="A0A2P8DY00"/>
<dbReference type="Pfam" id="PF00903">
    <property type="entry name" value="Glyoxalase"/>
    <property type="match status" value="1"/>
</dbReference>
<dbReference type="RefSeq" id="WP_106538112.1">
    <property type="nucleotide sequence ID" value="NZ_PYGE01000011.1"/>
</dbReference>
<dbReference type="Pfam" id="PF18029">
    <property type="entry name" value="Glyoxalase_6"/>
    <property type="match status" value="1"/>
</dbReference>
<dbReference type="InterPro" id="IPR004360">
    <property type="entry name" value="Glyas_Fos-R_dOase_dom"/>
</dbReference>
<dbReference type="CDD" id="cd07247">
    <property type="entry name" value="SgaA_N_like"/>
    <property type="match status" value="1"/>
</dbReference>
<keyword evidence="3" id="KW-1185">Reference proteome</keyword>
<dbReference type="SUPFAM" id="SSF54593">
    <property type="entry name" value="Glyoxalase/Bleomycin resistance protein/Dihydroxybiphenyl dioxygenase"/>
    <property type="match status" value="2"/>
</dbReference>
<dbReference type="Gene3D" id="3.10.180.10">
    <property type="entry name" value="2,3-Dihydroxybiphenyl 1,2-Dioxygenase, domain 1"/>
    <property type="match status" value="2"/>
</dbReference>
<organism evidence="2 3">
    <name type="scientific">Haloactinopolyspora alba</name>
    <dbReference type="NCBI Taxonomy" id="648780"/>
    <lineage>
        <taxon>Bacteria</taxon>
        <taxon>Bacillati</taxon>
        <taxon>Actinomycetota</taxon>
        <taxon>Actinomycetes</taxon>
        <taxon>Jiangellales</taxon>
        <taxon>Jiangellaceae</taxon>
        <taxon>Haloactinopolyspora</taxon>
    </lineage>
</organism>
<sequence length="275" mass="29676">MEMFRTYPEGVTSWVDVEHADLEAAREFYSRLFGWNYIEAVGADGAVPYVIAQLGGQAVAGLGRSDERSTGWSTYVAADDVDRVAARVEAAGGRVVLLSEVGDAARIAWCEDPSGVPFRLWEATRQPGAQLANSPGAWNFSDLHAADTAAAAAFYGEVFGWEFDDVGFGAMIRRPGYGNHLAATVDPGIRERQAEVQAPPGFADAIGWLAPAAPDERTHWHVTFTVADRDASVATVERIGGTVLDTEDTEWTRHARVRDPQGATFTVSQFTPQAG</sequence>
<feature type="domain" description="VOC" evidence="1">
    <location>
        <begin position="137"/>
        <end position="270"/>
    </location>
</feature>
<comment type="caution">
    <text evidence="2">The sequence shown here is derived from an EMBL/GenBank/DDBJ whole genome shotgun (WGS) entry which is preliminary data.</text>
</comment>
<dbReference type="Proteomes" id="UP000243528">
    <property type="component" value="Unassembled WGS sequence"/>
</dbReference>
<evidence type="ECO:0000259" key="1">
    <source>
        <dbReference type="PROSITE" id="PS51819"/>
    </source>
</evidence>
<name>A0A2P8DY00_9ACTN</name>
<dbReference type="InterPro" id="IPR052164">
    <property type="entry name" value="Anthracycline_SecMetBiosynth"/>
</dbReference>
<reference evidence="2 3" key="1">
    <citation type="submission" date="2018-03" db="EMBL/GenBank/DDBJ databases">
        <title>Genomic Encyclopedia of Archaeal and Bacterial Type Strains, Phase II (KMG-II): from individual species to whole genera.</title>
        <authorList>
            <person name="Goeker M."/>
        </authorList>
    </citation>
    <scope>NUCLEOTIDE SEQUENCE [LARGE SCALE GENOMIC DNA]</scope>
    <source>
        <strain evidence="2 3">DSM 45211</strain>
    </source>
</reference>
<dbReference type="EMBL" id="PYGE01000011">
    <property type="protein sequence ID" value="PSL02098.1"/>
    <property type="molecule type" value="Genomic_DNA"/>
</dbReference>
<dbReference type="InterPro" id="IPR029068">
    <property type="entry name" value="Glyas_Bleomycin-R_OHBP_Dase"/>
</dbReference>
<accession>A0A2P8DY00</accession>
<feature type="domain" description="VOC" evidence="1">
    <location>
        <begin position="10"/>
        <end position="123"/>
    </location>
</feature>
<dbReference type="InterPro" id="IPR037523">
    <property type="entry name" value="VOC_core"/>
</dbReference>
<dbReference type="PROSITE" id="PS51819">
    <property type="entry name" value="VOC"/>
    <property type="match status" value="2"/>
</dbReference>
<dbReference type="PANTHER" id="PTHR33993:SF14">
    <property type="entry name" value="GB|AAF24581.1"/>
    <property type="match status" value="1"/>
</dbReference>
<evidence type="ECO:0000313" key="2">
    <source>
        <dbReference type="EMBL" id="PSL02098.1"/>
    </source>
</evidence>
<gene>
    <name evidence="2" type="ORF">CLV30_11153</name>
</gene>
<dbReference type="OrthoDB" id="9793039at2"/>
<protein>
    <recommendedName>
        <fullName evidence="1">VOC domain-containing protein</fullName>
    </recommendedName>
</protein>
<dbReference type="PANTHER" id="PTHR33993">
    <property type="entry name" value="GLYOXALASE-RELATED"/>
    <property type="match status" value="1"/>
</dbReference>
<evidence type="ECO:0000313" key="3">
    <source>
        <dbReference type="Proteomes" id="UP000243528"/>
    </source>
</evidence>
<dbReference type="InterPro" id="IPR041581">
    <property type="entry name" value="Glyoxalase_6"/>
</dbReference>